<dbReference type="Pfam" id="PF02597">
    <property type="entry name" value="ThiS"/>
    <property type="match status" value="1"/>
</dbReference>
<dbReference type="Gene3D" id="3.10.20.30">
    <property type="match status" value="1"/>
</dbReference>
<protein>
    <submittedName>
        <fullName evidence="1">MoaD/ThiS family protein</fullName>
    </submittedName>
</protein>
<dbReference type="PANTHER" id="PTHR38031:SF1">
    <property type="entry name" value="SULFUR CARRIER PROTEIN CYSO"/>
    <property type="match status" value="1"/>
</dbReference>
<dbReference type="EMBL" id="CP062983">
    <property type="protein sequence ID" value="QPC85078.1"/>
    <property type="molecule type" value="Genomic_DNA"/>
</dbReference>
<dbReference type="InterPro" id="IPR052045">
    <property type="entry name" value="Sulfur_Carrier/Prot_Modifier"/>
</dbReference>
<name>A0A7S8IH56_9CHLR</name>
<dbReference type="PANTHER" id="PTHR38031">
    <property type="entry name" value="SULFUR CARRIER PROTEIN SLR0821-RELATED"/>
    <property type="match status" value="1"/>
</dbReference>
<dbReference type="InterPro" id="IPR054834">
    <property type="entry name" value="SAMP1_3"/>
</dbReference>
<gene>
    <name evidence="1" type="ORF">G4Y79_12135</name>
</gene>
<reference evidence="1 2" key="1">
    <citation type="submission" date="2020-02" db="EMBL/GenBank/DDBJ databases">
        <authorList>
            <person name="Zheng R.K."/>
            <person name="Sun C.M."/>
        </authorList>
    </citation>
    <scope>NUCLEOTIDE SEQUENCE [LARGE SCALE GENOMIC DNA]</scope>
    <source>
        <strain evidence="2">rifampicinis</strain>
    </source>
</reference>
<dbReference type="SUPFAM" id="SSF54285">
    <property type="entry name" value="MoaD/ThiS"/>
    <property type="match status" value="1"/>
</dbReference>
<dbReference type="AlphaFoldDB" id="A0A7S8IH56"/>
<dbReference type="InterPro" id="IPR016155">
    <property type="entry name" value="Mopterin_synth/thiamin_S_b"/>
</dbReference>
<evidence type="ECO:0000313" key="1">
    <source>
        <dbReference type="EMBL" id="QPC85078.1"/>
    </source>
</evidence>
<organism evidence="1 2">
    <name type="scientific">Phototrophicus methaneseepsis</name>
    <dbReference type="NCBI Taxonomy" id="2710758"/>
    <lineage>
        <taxon>Bacteria</taxon>
        <taxon>Bacillati</taxon>
        <taxon>Chloroflexota</taxon>
        <taxon>Candidatus Thermofontia</taxon>
        <taxon>Phototrophicales</taxon>
        <taxon>Phototrophicaceae</taxon>
        <taxon>Phototrophicus</taxon>
    </lineage>
</organism>
<dbReference type="KEGG" id="pmet:G4Y79_12135"/>
<sequence length="91" mass="9979">MANIKVPTPLRVYTDNEAQISVSGDTVGAALSDLVNQYPELKPHLFQDDKLRSFVNVFVEDEDIRFLDGTDTEIDDDANLRIIPSIAGGAS</sequence>
<dbReference type="Proteomes" id="UP000594468">
    <property type="component" value="Chromosome"/>
</dbReference>
<dbReference type="NCBIfam" id="NF041918">
    <property type="entry name" value="SAMP1"/>
    <property type="match status" value="1"/>
</dbReference>
<proteinExistence type="predicted"/>
<dbReference type="RefSeq" id="WP_195173141.1">
    <property type="nucleotide sequence ID" value="NZ_CP062983.1"/>
</dbReference>
<keyword evidence="2" id="KW-1185">Reference proteome</keyword>
<dbReference type="InterPro" id="IPR003749">
    <property type="entry name" value="ThiS/MoaD-like"/>
</dbReference>
<evidence type="ECO:0000313" key="2">
    <source>
        <dbReference type="Proteomes" id="UP000594468"/>
    </source>
</evidence>
<dbReference type="InterPro" id="IPR012675">
    <property type="entry name" value="Beta-grasp_dom_sf"/>
</dbReference>
<accession>A0A7S8IH56</accession>